<comment type="caution">
    <text evidence="1">The sequence shown here is derived from an EMBL/GenBank/DDBJ whole genome shotgun (WGS) entry which is preliminary data.</text>
</comment>
<keyword evidence="2" id="KW-1185">Reference proteome</keyword>
<sequence length="302" mass="32861">MRVEPGSERHCRQSKAFVKHSLRRDRSLPLWIAMCPVAAQAQLPLSIDALLMPPSTFTVSVQTQWQQRRQPVLAQRESSSGAARLSVAHSHAGQGFTAIGARYGVAPRMELNARLTHRQTRWRDPGAAAQRAEGYAADVGISWLALPERGAPAVLLDARADLVSRPALPGLDSQWFDGFELGVTGYRSLDPVVLSVSGRYRYQRFPESVAFAAPAAHSLVLAPQVNFAVNANVTLVGGFSMQYREVGEDPVGVVEPRIATALRLGLGYAAGRHSTFFLNTHISTSGSDGGAGFDLEWLYRFP</sequence>
<name>A0A4R2L362_9GAMM</name>
<reference evidence="1 2" key="1">
    <citation type="submission" date="2019-03" db="EMBL/GenBank/DDBJ databases">
        <title>Genomic Encyclopedia of Type Strains, Phase IV (KMG-IV): sequencing the most valuable type-strain genomes for metagenomic binning, comparative biology and taxonomic classification.</title>
        <authorList>
            <person name="Goeker M."/>
        </authorList>
    </citation>
    <scope>NUCLEOTIDE SEQUENCE [LARGE SCALE GENOMIC DNA]</scope>
    <source>
        <strain evidence="1 2">DSM 23344</strain>
    </source>
</reference>
<accession>A0A4R2L362</accession>
<organism evidence="1 2">
    <name type="scientific">Chromatocurvus halotolerans</name>
    <dbReference type="NCBI Taxonomy" id="1132028"/>
    <lineage>
        <taxon>Bacteria</taxon>
        <taxon>Pseudomonadati</taxon>
        <taxon>Pseudomonadota</taxon>
        <taxon>Gammaproteobacteria</taxon>
        <taxon>Cellvibrionales</taxon>
        <taxon>Halieaceae</taxon>
        <taxon>Chromatocurvus</taxon>
    </lineage>
</organism>
<dbReference type="EMBL" id="SLWX01000001">
    <property type="protein sequence ID" value="TCO78369.1"/>
    <property type="molecule type" value="Genomic_DNA"/>
</dbReference>
<gene>
    <name evidence="1" type="ORF">EV688_101185</name>
</gene>
<dbReference type="AlphaFoldDB" id="A0A4R2L362"/>
<evidence type="ECO:0000313" key="2">
    <source>
        <dbReference type="Proteomes" id="UP000294980"/>
    </source>
</evidence>
<proteinExistence type="predicted"/>
<dbReference type="Proteomes" id="UP000294980">
    <property type="component" value="Unassembled WGS sequence"/>
</dbReference>
<protein>
    <submittedName>
        <fullName evidence="1">Uncharacterized protein</fullName>
    </submittedName>
</protein>
<evidence type="ECO:0000313" key="1">
    <source>
        <dbReference type="EMBL" id="TCO78369.1"/>
    </source>
</evidence>